<gene>
    <name evidence="8" type="ORF">AWOD_II_0629</name>
</gene>
<evidence type="ECO:0000259" key="7">
    <source>
        <dbReference type="PROSITE" id="PS50885"/>
    </source>
</evidence>
<dbReference type="GeneID" id="28542882"/>
<evidence type="ECO:0000256" key="5">
    <source>
        <dbReference type="SAM" id="Phobius"/>
    </source>
</evidence>
<accession>A0A090ICL4</accession>
<keyword evidence="5" id="KW-0472">Membrane</keyword>
<dbReference type="InterPro" id="IPR004089">
    <property type="entry name" value="MCPsignal_dom"/>
</dbReference>
<dbReference type="GO" id="GO:0016020">
    <property type="term" value="C:membrane"/>
    <property type="evidence" value="ECO:0007669"/>
    <property type="project" value="UniProtKB-SubCell"/>
</dbReference>
<dbReference type="SUPFAM" id="SSF58104">
    <property type="entry name" value="Methyl-accepting chemotaxis protein (MCP) signaling domain"/>
    <property type="match status" value="1"/>
</dbReference>
<evidence type="ECO:0000256" key="3">
    <source>
        <dbReference type="ARBA" id="ARBA00029447"/>
    </source>
</evidence>
<dbReference type="OrthoDB" id="5579179at2"/>
<dbReference type="PROSITE" id="PS50111">
    <property type="entry name" value="CHEMOTAXIS_TRANSDUC_2"/>
    <property type="match status" value="1"/>
</dbReference>
<comment type="subcellular location">
    <subcellularLocation>
        <location evidence="1">Membrane</location>
    </subcellularLocation>
</comment>
<dbReference type="GO" id="GO:0007165">
    <property type="term" value="P:signal transduction"/>
    <property type="evidence" value="ECO:0007669"/>
    <property type="project" value="UniProtKB-KW"/>
</dbReference>
<feature type="domain" description="Methyl-accepting transducer" evidence="6">
    <location>
        <begin position="387"/>
        <end position="623"/>
    </location>
</feature>
<feature type="domain" description="HAMP" evidence="7">
    <location>
        <begin position="330"/>
        <end position="382"/>
    </location>
</feature>
<dbReference type="EMBL" id="LN554847">
    <property type="protein sequence ID" value="CED57269.1"/>
    <property type="molecule type" value="Genomic_DNA"/>
</dbReference>
<evidence type="ECO:0000259" key="6">
    <source>
        <dbReference type="PROSITE" id="PS50111"/>
    </source>
</evidence>
<dbReference type="PANTHER" id="PTHR32089">
    <property type="entry name" value="METHYL-ACCEPTING CHEMOTAXIS PROTEIN MCPB"/>
    <property type="match status" value="1"/>
</dbReference>
<dbReference type="SMART" id="SM00283">
    <property type="entry name" value="MA"/>
    <property type="match status" value="1"/>
</dbReference>
<dbReference type="FunFam" id="1.10.287.950:FF:000001">
    <property type="entry name" value="Methyl-accepting chemotaxis sensory transducer"/>
    <property type="match status" value="1"/>
</dbReference>
<protein>
    <submittedName>
        <fullName evidence="8">Methyl-accepting chemotaxis protein</fullName>
    </submittedName>
</protein>
<comment type="similarity">
    <text evidence="3">Belongs to the methyl-accepting chemotaxis (MCP) protein family.</text>
</comment>
<dbReference type="InterPro" id="IPR024478">
    <property type="entry name" value="HlyB_4HB_MCP"/>
</dbReference>
<dbReference type="Gene3D" id="1.10.287.950">
    <property type="entry name" value="Methyl-accepting chemotaxis protein"/>
    <property type="match status" value="1"/>
</dbReference>
<dbReference type="InterPro" id="IPR003660">
    <property type="entry name" value="HAMP_dom"/>
</dbReference>
<dbReference type="PANTHER" id="PTHR32089:SF70">
    <property type="entry name" value="ENERGY TAXIS MODULATING METHYL ACCEPTING SENSORY TRANSDUCER"/>
    <property type="match status" value="1"/>
</dbReference>
<dbReference type="Pfam" id="PF00015">
    <property type="entry name" value="MCPsignal"/>
    <property type="match status" value="1"/>
</dbReference>
<proteinExistence type="inferred from homology"/>
<dbReference type="STRING" id="80852.AWOD_II_0629"/>
<evidence type="ECO:0000256" key="2">
    <source>
        <dbReference type="ARBA" id="ARBA00023224"/>
    </source>
</evidence>
<sequence>MTLSIVQRTILGFCVMFAMLLGIAGIGYFNNQNMKHSIDEITNVSSKMVNAASQLQSGILESRLRLLEYRTTLSSNQLAQVKAAFDEKKVSLEKAKQDKHTYTPTTDSLRLIDDVLNTTEEFFGIADQVISDHKRLVILNEKITQLNYEFVRLEDTYQWAANLLLQKASVKRSLYNRAELITSGITRDLKNIRRVTPETDLVEIRKVLTKDIEIANQRLAIINIDDEVKLRFIKNLNRISVLVLNKEGLLNALDKQQHLQQETARLDRLSYEKVVKSQNKIQEYKRYAQNISQLNVEEAEEASGKATLISAVVTLLSLVLAIVIAAKISLQIHSPLKKINNVLNQMTNGDMTLRTNHNTSCEFGEVSRYVDHLADVMTSLLKQINEGSHKLVSEANKASEISSRAMNRVEDQKMRTDNVAASIAEMELSAQEIARNGDSALNISTKAEDAAAEGRSQVNTTIDLTQSLAENIEGAVEITENLAKYSNEIGDILDVIRDISEQTNLLALNAAIEAARAGEHGRGFAVVADEVRGLADRSGKSVEEIRKMIENVQASVTASVSVMNSSHAQTQDCVIQTKKTEQAFDIIHEQLQQVQGMSQQIATATEEQIAVCKDVAENISNISEVAFDAEKEARQSSESSEILTLMASDQEALISKFKV</sequence>
<dbReference type="Proteomes" id="UP000032427">
    <property type="component" value="Chromosome 2"/>
</dbReference>
<evidence type="ECO:0000313" key="9">
    <source>
        <dbReference type="Proteomes" id="UP000032427"/>
    </source>
</evidence>
<dbReference type="Pfam" id="PF12729">
    <property type="entry name" value="4HB_MCP_1"/>
    <property type="match status" value="1"/>
</dbReference>
<keyword evidence="2 4" id="KW-0807">Transducer</keyword>
<feature type="transmembrane region" description="Helical" evidence="5">
    <location>
        <begin position="308"/>
        <end position="330"/>
    </location>
</feature>
<dbReference type="GO" id="GO:0006935">
    <property type="term" value="P:chemotaxis"/>
    <property type="evidence" value="ECO:0007669"/>
    <property type="project" value="UniProtKB-ARBA"/>
</dbReference>
<reference evidence="9" key="1">
    <citation type="submission" date="2014-09" db="EMBL/GenBank/DDBJ databases">
        <authorList>
            <person name="Hjerde E."/>
        </authorList>
    </citation>
    <scope>NUCLEOTIDE SEQUENCE [LARGE SCALE GENOMIC DNA]</scope>
    <source>
        <strain evidence="9">06/09/139</strain>
    </source>
</reference>
<evidence type="ECO:0000313" key="8">
    <source>
        <dbReference type="EMBL" id="CED57269.1"/>
    </source>
</evidence>
<dbReference type="KEGG" id="awd:AWOD_II_0629"/>
<evidence type="ECO:0000256" key="1">
    <source>
        <dbReference type="ARBA" id="ARBA00004370"/>
    </source>
</evidence>
<organism evidence="8 9">
    <name type="scientific">Aliivibrio wodanis</name>
    <dbReference type="NCBI Taxonomy" id="80852"/>
    <lineage>
        <taxon>Bacteria</taxon>
        <taxon>Pseudomonadati</taxon>
        <taxon>Pseudomonadota</taxon>
        <taxon>Gammaproteobacteria</taxon>
        <taxon>Vibrionales</taxon>
        <taxon>Vibrionaceae</taxon>
        <taxon>Aliivibrio</taxon>
    </lineage>
</organism>
<dbReference type="PROSITE" id="PS50885">
    <property type="entry name" value="HAMP"/>
    <property type="match status" value="1"/>
</dbReference>
<name>A0A090ICL4_9GAMM</name>
<feature type="transmembrane region" description="Helical" evidence="5">
    <location>
        <begin position="9"/>
        <end position="29"/>
    </location>
</feature>
<dbReference type="CDD" id="cd11386">
    <property type="entry name" value="MCP_signal"/>
    <property type="match status" value="1"/>
</dbReference>
<evidence type="ECO:0000256" key="4">
    <source>
        <dbReference type="PROSITE-ProRule" id="PRU00284"/>
    </source>
</evidence>
<keyword evidence="9" id="KW-1185">Reference proteome</keyword>
<keyword evidence="5" id="KW-1133">Transmembrane helix</keyword>
<dbReference type="HOGENOM" id="CLU_000445_107_27_6"/>
<dbReference type="PATRIC" id="fig|80852.17.peg.3405"/>
<keyword evidence="5" id="KW-0812">Transmembrane</keyword>
<dbReference type="AlphaFoldDB" id="A0A090ICL4"/>